<organism evidence="1 2">
    <name type="scientific">Gossypium arboreum</name>
    <name type="common">Tree cotton</name>
    <name type="synonym">Gossypium nanking</name>
    <dbReference type="NCBI Taxonomy" id="29729"/>
    <lineage>
        <taxon>Eukaryota</taxon>
        <taxon>Viridiplantae</taxon>
        <taxon>Streptophyta</taxon>
        <taxon>Embryophyta</taxon>
        <taxon>Tracheophyta</taxon>
        <taxon>Spermatophyta</taxon>
        <taxon>Magnoliopsida</taxon>
        <taxon>eudicotyledons</taxon>
        <taxon>Gunneridae</taxon>
        <taxon>Pentapetalae</taxon>
        <taxon>rosids</taxon>
        <taxon>malvids</taxon>
        <taxon>Malvales</taxon>
        <taxon>Malvaceae</taxon>
        <taxon>Malvoideae</taxon>
        <taxon>Gossypium</taxon>
    </lineage>
</organism>
<reference evidence="2" key="1">
    <citation type="submission" date="2014-09" db="EMBL/GenBank/DDBJ databases">
        <authorList>
            <person name="Mudge J."/>
            <person name="Ramaraj T."/>
            <person name="Lindquist I.E."/>
            <person name="Bharti A.K."/>
            <person name="Sundararajan A."/>
            <person name="Cameron C.T."/>
            <person name="Woodward J.E."/>
            <person name="May G.D."/>
            <person name="Brubaker C."/>
            <person name="Broadhvest J."/>
            <person name="Wilkins T.A."/>
        </authorList>
    </citation>
    <scope>NUCLEOTIDE SEQUENCE</scope>
    <source>
        <strain evidence="2">cv. AKA8401</strain>
    </source>
</reference>
<dbReference type="GO" id="GO:0032259">
    <property type="term" value="P:methylation"/>
    <property type="evidence" value="ECO:0007669"/>
    <property type="project" value="UniProtKB-KW"/>
</dbReference>
<keyword evidence="1" id="KW-0489">Methyltransferase</keyword>
<sequence>MQTVPILPVEGARPCLEKISKYFLPPAQLYGEDDPVTWTPHTGISRGTPSLWCPSSVFQELLLKFSFFWALSGLG</sequence>
<accession>A0A0B0NX80</accession>
<keyword evidence="1" id="KW-0808">Transferase</keyword>
<proteinExistence type="predicted"/>
<protein>
    <submittedName>
        <fullName evidence="1">Ribosomal RNA small subunit methyltransferase F</fullName>
    </submittedName>
</protein>
<gene>
    <name evidence="1" type="ORF">F383_08560</name>
</gene>
<evidence type="ECO:0000313" key="2">
    <source>
        <dbReference type="Proteomes" id="UP000032142"/>
    </source>
</evidence>
<dbReference type="AlphaFoldDB" id="A0A0B0NX80"/>
<name>A0A0B0NX80_GOSAR</name>
<keyword evidence="2" id="KW-1185">Reference proteome</keyword>
<dbReference type="GO" id="GO:0008168">
    <property type="term" value="F:methyltransferase activity"/>
    <property type="evidence" value="ECO:0007669"/>
    <property type="project" value="UniProtKB-KW"/>
</dbReference>
<dbReference type="EMBL" id="KN408226">
    <property type="protein sequence ID" value="KHG17415.1"/>
    <property type="molecule type" value="Genomic_DNA"/>
</dbReference>
<dbReference type="Proteomes" id="UP000032142">
    <property type="component" value="Unassembled WGS sequence"/>
</dbReference>
<evidence type="ECO:0000313" key="1">
    <source>
        <dbReference type="EMBL" id="KHG17415.1"/>
    </source>
</evidence>